<keyword evidence="2 4" id="KW-0238">DNA-binding</keyword>
<evidence type="ECO:0000256" key="4">
    <source>
        <dbReference type="PROSITE-ProRule" id="PRU00335"/>
    </source>
</evidence>
<dbReference type="InterPro" id="IPR036271">
    <property type="entry name" value="Tet_transcr_reg_TetR-rel_C_sf"/>
</dbReference>
<evidence type="ECO:0000313" key="6">
    <source>
        <dbReference type="EMBL" id="GAA3957401.1"/>
    </source>
</evidence>
<dbReference type="PRINTS" id="PR00455">
    <property type="entry name" value="HTHTETR"/>
</dbReference>
<keyword evidence="3" id="KW-0804">Transcription</keyword>
<dbReference type="InterPro" id="IPR050109">
    <property type="entry name" value="HTH-type_TetR-like_transc_reg"/>
</dbReference>
<feature type="DNA-binding region" description="H-T-H motif" evidence="4">
    <location>
        <begin position="22"/>
        <end position="41"/>
    </location>
</feature>
<dbReference type="PROSITE" id="PS50977">
    <property type="entry name" value="HTH_TETR_2"/>
    <property type="match status" value="1"/>
</dbReference>
<dbReference type="PANTHER" id="PTHR30055:SF148">
    <property type="entry name" value="TETR-FAMILY TRANSCRIPTIONAL REGULATOR"/>
    <property type="match status" value="1"/>
</dbReference>
<protein>
    <recommendedName>
        <fullName evidence="5">HTH tetR-type domain-containing protein</fullName>
    </recommendedName>
</protein>
<dbReference type="Gene3D" id="1.10.357.10">
    <property type="entry name" value="Tetracycline Repressor, domain 2"/>
    <property type="match status" value="1"/>
</dbReference>
<dbReference type="InterPro" id="IPR011075">
    <property type="entry name" value="TetR_C"/>
</dbReference>
<comment type="caution">
    <text evidence="6">The sequence shown here is derived from an EMBL/GenBank/DDBJ whole genome shotgun (WGS) entry which is preliminary data.</text>
</comment>
<accession>A0ABP7P044</accession>
<sequence>MDRALIDTTAQLLVQGGYAALSLTQVAERAGVSKPALYRRYPNRAALATAVLIDRFGLDVSGEDTGGLETDLRALQRHQRDLFCDPVLGATVSGLLADLDVDPEATARFADTFLMPRRRSTAEILERAEARGEIAAGWDNEWICDLITGPFLMRACLPVLGRIDDDLVEHTVQAALAVLAGR</sequence>
<feature type="domain" description="HTH tetR-type" evidence="5">
    <location>
        <begin position="1"/>
        <end position="59"/>
    </location>
</feature>
<name>A0ABP7P044_9ACTN</name>
<dbReference type="EMBL" id="BAAAZW010000004">
    <property type="protein sequence ID" value="GAA3957401.1"/>
    <property type="molecule type" value="Genomic_DNA"/>
</dbReference>
<dbReference type="RefSeq" id="WP_344782378.1">
    <property type="nucleotide sequence ID" value="NZ_BAAAZW010000004.1"/>
</dbReference>
<proteinExistence type="predicted"/>
<dbReference type="Pfam" id="PF00440">
    <property type="entry name" value="TetR_N"/>
    <property type="match status" value="1"/>
</dbReference>
<dbReference type="Proteomes" id="UP001418444">
    <property type="component" value="Unassembled WGS sequence"/>
</dbReference>
<dbReference type="Pfam" id="PF16859">
    <property type="entry name" value="TetR_C_11"/>
    <property type="match status" value="1"/>
</dbReference>
<keyword evidence="7" id="KW-1185">Reference proteome</keyword>
<reference evidence="7" key="1">
    <citation type="journal article" date="2019" name="Int. J. Syst. Evol. Microbiol.">
        <title>The Global Catalogue of Microorganisms (GCM) 10K type strain sequencing project: providing services to taxonomists for standard genome sequencing and annotation.</title>
        <authorList>
            <consortium name="The Broad Institute Genomics Platform"/>
            <consortium name="The Broad Institute Genome Sequencing Center for Infectious Disease"/>
            <person name="Wu L."/>
            <person name="Ma J."/>
        </authorList>
    </citation>
    <scope>NUCLEOTIDE SEQUENCE [LARGE SCALE GENOMIC DNA]</scope>
    <source>
        <strain evidence="7">JCM 16923</strain>
    </source>
</reference>
<evidence type="ECO:0000256" key="1">
    <source>
        <dbReference type="ARBA" id="ARBA00023015"/>
    </source>
</evidence>
<dbReference type="InterPro" id="IPR001647">
    <property type="entry name" value="HTH_TetR"/>
</dbReference>
<evidence type="ECO:0000256" key="2">
    <source>
        <dbReference type="ARBA" id="ARBA00023125"/>
    </source>
</evidence>
<organism evidence="6 7">
    <name type="scientific">Gordonia caeni</name>
    <dbReference type="NCBI Taxonomy" id="1007097"/>
    <lineage>
        <taxon>Bacteria</taxon>
        <taxon>Bacillati</taxon>
        <taxon>Actinomycetota</taxon>
        <taxon>Actinomycetes</taxon>
        <taxon>Mycobacteriales</taxon>
        <taxon>Gordoniaceae</taxon>
        <taxon>Gordonia</taxon>
    </lineage>
</organism>
<keyword evidence="1" id="KW-0805">Transcription regulation</keyword>
<dbReference type="SUPFAM" id="SSF46689">
    <property type="entry name" value="Homeodomain-like"/>
    <property type="match status" value="1"/>
</dbReference>
<dbReference type="Gene3D" id="1.10.10.60">
    <property type="entry name" value="Homeodomain-like"/>
    <property type="match status" value="1"/>
</dbReference>
<dbReference type="InterPro" id="IPR009057">
    <property type="entry name" value="Homeodomain-like_sf"/>
</dbReference>
<evidence type="ECO:0000313" key="7">
    <source>
        <dbReference type="Proteomes" id="UP001418444"/>
    </source>
</evidence>
<evidence type="ECO:0000256" key="3">
    <source>
        <dbReference type="ARBA" id="ARBA00023163"/>
    </source>
</evidence>
<dbReference type="SUPFAM" id="SSF48498">
    <property type="entry name" value="Tetracyclin repressor-like, C-terminal domain"/>
    <property type="match status" value="1"/>
</dbReference>
<evidence type="ECO:0000259" key="5">
    <source>
        <dbReference type="PROSITE" id="PS50977"/>
    </source>
</evidence>
<dbReference type="PANTHER" id="PTHR30055">
    <property type="entry name" value="HTH-TYPE TRANSCRIPTIONAL REGULATOR RUTR"/>
    <property type="match status" value="1"/>
</dbReference>
<gene>
    <name evidence="6" type="ORF">GCM10022231_15750</name>
</gene>